<sequence>MIGTHLCPPVPPTSATHQCSQSVPPIIVAYQCSSITGRLISASLPVSPIIAAYQCPSVLPIHATSSVLPISVASSTHISEGEKLPVCKIL</sequence>
<evidence type="ECO:0000313" key="1">
    <source>
        <dbReference type="EMBL" id="CAI9553856.1"/>
    </source>
</evidence>
<organism evidence="1 2">
    <name type="scientific">Staurois parvus</name>
    <dbReference type="NCBI Taxonomy" id="386267"/>
    <lineage>
        <taxon>Eukaryota</taxon>
        <taxon>Metazoa</taxon>
        <taxon>Chordata</taxon>
        <taxon>Craniata</taxon>
        <taxon>Vertebrata</taxon>
        <taxon>Euteleostomi</taxon>
        <taxon>Amphibia</taxon>
        <taxon>Batrachia</taxon>
        <taxon>Anura</taxon>
        <taxon>Neobatrachia</taxon>
        <taxon>Ranoidea</taxon>
        <taxon>Ranidae</taxon>
        <taxon>Staurois</taxon>
    </lineage>
</organism>
<proteinExistence type="predicted"/>
<reference evidence="1" key="1">
    <citation type="submission" date="2023-05" db="EMBL/GenBank/DDBJ databases">
        <authorList>
            <person name="Stuckert A."/>
        </authorList>
    </citation>
    <scope>NUCLEOTIDE SEQUENCE</scope>
</reference>
<comment type="caution">
    <text evidence="1">The sequence shown here is derived from an EMBL/GenBank/DDBJ whole genome shotgun (WGS) entry which is preliminary data.</text>
</comment>
<protein>
    <submittedName>
        <fullName evidence="1">Uncharacterized protein</fullName>
    </submittedName>
</protein>
<name>A0ABN9C1G6_9NEOB</name>
<gene>
    <name evidence="1" type="ORF">SPARVUS_LOCUS4108605</name>
</gene>
<dbReference type="Proteomes" id="UP001162483">
    <property type="component" value="Unassembled WGS sequence"/>
</dbReference>
<accession>A0ABN9C1G6</accession>
<dbReference type="EMBL" id="CATNWA010007353">
    <property type="protein sequence ID" value="CAI9553856.1"/>
    <property type="molecule type" value="Genomic_DNA"/>
</dbReference>
<keyword evidence="2" id="KW-1185">Reference proteome</keyword>
<evidence type="ECO:0000313" key="2">
    <source>
        <dbReference type="Proteomes" id="UP001162483"/>
    </source>
</evidence>